<dbReference type="SUPFAM" id="SSF46785">
    <property type="entry name" value="Winged helix' DNA-binding domain"/>
    <property type="match status" value="1"/>
</dbReference>
<organism evidence="6 7">
    <name type="scientific">Victivallis vadensis</name>
    <dbReference type="NCBI Taxonomy" id="172901"/>
    <lineage>
        <taxon>Bacteria</taxon>
        <taxon>Pseudomonadati</taxon>
        <taxon>Lentisphaerota</taxon>
        <taxon>Lentisphaeria</taxon>
        <taxon>Victivallales</taxon>
        <taxon>Victivallaceae</taxon>
        <taxon>Victivallis</taxon>
    </lineage>
</organism>
<dbReference type="CDD" id="cd07377">
    <property type="entry name" value="WHTH_GntR"/>
    <property type="match status" value="1"/>
</dbReference>
<evidence type="ECO:0000259" key="5">
    <source>
        <dbReference type="PROSITE" id="PS50949"/>
    </source>
</evidence>
<dbReference type="Pfam" id="PF00392">
    <property type="entry name" value="GntR"/>
    <property type="match status" value="1"/>
</dbReference>
<keyword evidence="7" id="KW-1185">Reference proteome</keyword>
<feature type="domain" description="HTH gntR-type" evidence="5">
    <location>
        <begin position="11"/>
        <end position="79"/>
    </location>
</feature>
<dbReference type="PANTHER" id="PTHR46577:SF1">
    <property type="entry name" value="HTH-TYPE TRANSCRIPTIONAL REGULATORY PROTEIN GABR"/>
    <property type="match status" value="1"/>
</dbReference>
<keyword evidence="4" id="KW-0804">Transcription</keyword>
<evidence type="ECO:0000256" key="4">
    <source>
        <dbReference type="ARBA" id="ARBA00023163"/>
    </source>
</evidence>
<dbReference type="Proteomes" id="UP000245959">
    <property type="component" value="Unassembled WGS sequence"/>
</dbReference>
<dbReference type="GeneID" id="78295275"/>
<evidence type="ECO:0000256" key="3">
    <source>
        <dbReference type="ARBA" id="ARBA00023125"/>
    </source>
</evidence>
<dbReference type="Gene3D" id="3.40.50.2300">
    <property type="match status" value="2"/>
</dbReference>
<gene>
    <name evidence="6" type="ORF">C8D82_11318</name>
</gene>
<reference evidence="6 7" key="1">
    <citation type="submission" date="2018-04" db="EMBL/GenBank/DDBJ databases">
        <title>Genomic Encyclopedia of Type Strains, Phase IV (KMG-IV): sequencing the most valuable type-strain genomes for metagenomic binning, comparative biology and taxonomic classification.</title>
        <authorList>
            <person name="Goeker M."/>
        </authorList>
    </citation>
    <scope>NUCLEOTIDE SEQUENCE [LARGE SCALE GENOMIC DNA]</scope>
    <source>
        <strain evidence="6 7">DSM 14823</strain>
    </source>
</reference>
<dbReference type="Gene3D" id="1.10.10.10">
    <property type="entry name" value="Winged helix-like DNA-binding domain superfamily/Winged helix DNA-binding domain"/>
    <property type="match status" value="1"/>
</dbReference>
<dbReference type="InterPro" id="IPR000524">
    <property type="entry name" value="Tscrpt_reg_HTH_GntR"/>
</dbReference>
<dbReference type="SUPFAM" id="SSF53822">
    <property type="entry name" value="Periplasmic binding protein-like I"/>
    <property type="match status" value="1"/>
</dbReference>
<dbReference type="InterPro" id="IPR028082">
    <property type="entry name" value="Peripla_BP_I"/>
</dbReference>
<dbReference type="RefSeq" id="WP_116883970.1">
    <property type="nucleotide sequence ID" value="NZ_CABMMC010000044.1"/>
</dbReference>
<evidence type="ECO:0000313" key="6">
    <source>
        <dbReference type="EMBL" id="PVY41546.1"/>
    </source>
</evidence>
<dbReference type="OrthoDB" id="4307011at2"/>
<accession>A0A2U1AYN4</accession>
<dbReference type="GO" id="GO:0003677">
    <property type="term" value="F:DNA binding"/>
    <property type="evidence" value="ECO:0007669"/>
    <property type="project" value="UniProtKB-KW"/>
</dbReference>
<dbReference type="PANTHER" id="PTHR46577">
    <property type="entry name" value="HTH-TYPE TRANSCRIPTIONAL REGULATORY PROTEIN GABR"/>
    <property type="match status" value="1"/>
</dbReference>
<keyword evidence="3 6" id="KW-0238">DNA-binding</keyword>
<dbReference type="InterPro" id="IPR051446">
    <property type="entry name" value="HTH_trans_reg/aminotransferase"/>
</dbReference>
<keyword evidence="1" id="KW-0663">Pyridoxal phosphate</keyword>
<sequence length="359" mass="38682">MDRIPKIEAGSSIRSQIVAFYRNRIRSGELAAGAVLPPARLLAAQLGTAEANVHHAFAALVREGLIARRPRAGTVVIAGERPYRVAFYFSSYYTLVGERFTRPLIAGVEAELARHGIECQVIYETGSGEGRTLLEQLAKERSIQGVILRSLAAGEAAQFKRLPVPFVAISGQDGPHGVTFFTECFADQAALALKLSGGRRAGVIYTGKLHRSGGGLKGRLQAAAARHGVELPDELCFDGGCAAASGIDDFDLFAGHALGTLLDAVRPPDSVLLLSDNLVPGVTMELYRRKLNVPDQLRIAVHRTVENPIGFPFPCMLVENRIDELAGLLVGRLLDLHAGRPPRAGELSVACREWLPVQR</sequence>
<evidence type="ECO:0000313" key="7">
    <source>
        <dbReference type="Proteomes" id="UP000245959"/>
    </source>
</evidence>
<dbReference type="InterPro" id="IPR036390">
    <property type="entry name" value="WH_DNA-bd_sf"/>
</dbReference>
<dbReference type="InterPro" id="IPR036388">
    <property type="entry name" value="WH-like_DNA-bd_sf"/>
</dbReference>
<name>A0A2U1AYN4_9BACT</name>
<comment type="caution">
    <text evidence="6">The sequence shown here is derived from an EMBL/GenBank/DDBJ whole genome shotgun (WGS) entry which is preliminary data.</text>
</comment>
<evidence type="ECO:0000256" key="1">
    <source>
        <dbReference type="ARBA" id="ARBA00022898"/>
    </source>
</evidence>
<dbReference type="EMBL" id="QEKH01000013">
    <property type="protein sequence ID" value="PVY41546.1"/>
    <property type="molecule type" value="Genomic_DNA"/>
</dbReference>
<protein>
    <submittedName>
        <fullName evidence="6">DNA-binding LacI/PurR family transcriptional regulator</fullName>
    </submittedName>
</protein>
<evidence type="ECO:0000256" key="2">
    <source>
        <dbReference type="ARBA" id="ARBA00023015"/>
    </source>
</evidence>
<dbReference type="AlphaFoldDB" id="A0A2U1AYN4"/>
<dbReference type="SMART" id="SM00345">
    <property type="entry name" value="HTH_GNTR"/>
    <property type="match status" value="1"/>
</dbReference>
<proteinExistence type="predicted"/>
<dbReference type="GO" id="GO:0003700">
    <property type="term" value="F:DNA-binding transcription factor activity"/>
    <property type="evidence" value="ECO:0007669"/>
    <property type="project" value="InterPro"/>
</dbReference>
<dbReference type="PROSITE" id="PS50949">
    <property type="entry name" value="HTH_GNTR"/>
    <property type="match status" value="1"/>
</dbReference>
<keyword evidence="2" id="KW-0805">Transcription regulation</keyword>